<sequence>MGCLVSTQKGSGGNGRWPRNVGEVAVFVPAIRIPKPVDFTQQLGDDISRTLVERLSALRTRIVVMAGQEAPSATKPRRTATQHGGSTLADLQQALEDYLPVLLGLVENGNEPQHELHFSWLNQEDTTEETTMSTTWYEVLSVLHLMAVLSLSQANLLLLPVTSNDDHLSKLSEERRRACIDIFLKAAGYLDFSIQHVLPRFPPELRKDLPLDLAEGVLRALCLQALGQGVDVQLGMAIDSVKATLAVKRRLACEMVKYWHQAQENIVDLPLANGWGEKHKLFIQWKYAEAKAVAYYYHGSILDEGNAERSKEMAAAAAQQAAELFCKQSKKSCESFHMAPPLSRNPTSWGTTKLLSEKIPRDKLSKAQHNAPQHNDEMILQTAPELPDFALSLKPDEYQLPPVDPSWNANLQTRNLHSI</sequence>
<dbReference type="Gene3D" id="1.25.40.280">
    <property type="entry name" value="alix/aip1 like domains"/>
    <property type="match status" value="1"/>
</dbReference>
<dbReference type="PANTHER" id="PTHR23032">
    <property type="entry name" value="BRO1 DOMAIN-CONTAINING PROTEIN BROX"/>
    <property type="match status" value="1"/>
</dbReference>
<dbReference type="InterPro" id="IPR038499">
    <property type="entry name" value="BRO1_sf"/>
</dbReference>
<dbReference type="CDD" id="cd09034">
    <property type="entry name" value="BRO1_Alix_like"/>
    <property type="match status" value="1"/>
</dbReference>
<dbReference type="PANTHER" id="PTHR23032:SF12">
    <property type="entry name" value="BRO1 DOMAIN-CONTAINING PROTEIN"/>
    <property type="match status" value="1"/>
</dbReference>
<reference evidence="4" key="1">
    <citation type="journal article" date="2010" name="Nat. Biotechnol.">
        <title>Draft genome sequence of the oilseed species Ricinus communis.</title>
        <authorList>
            <person name="Chan A.P."/>
            <person name="Crabtree J."/>
            <person name="Zhao Q."/>
            <person name="Lorenzi H."/>
            <person name="Orvis J."/>
            <person name="Puiu D."/>
            <person name="Melake-Berhan A."/>
            <person name="Jones K.M."/>
            <person name="Redman J."/>
            <person name="Chen G."/>
            <person name="Cahoon E.B."/>
            <person name="Gedil M."/>
            <person name="Stanke M."/>
            <person name="Haas B.J."/>
            <person name="Wortman J.R."/>
            <person name="Fraser-Liggett C.M."/>
            <person name="Ravel J."/>
            <person name="Rabinowicz P.D."/>
        </authorList>
    </citation>
    <scope>NUCLEOTIDE SEQUENCE [LARGE SCALE GENOMIC DNA]</scope>
    <source>
        <strain evidence="4">cv. Hale</strain>
    </source>
</reference>
<name>B9RGI6_RICCO</name>
<comment type="similarity">
    <text evidence="1">Belongs to the BROX family.</text>
</comment>
<dbReference type="InParanoid" id="B9RGI6"/>
<evidence type="ECO:0000256" key="1">
    <source>
        <dbReference type="ARBA" id="ARBA00008901"/>
    </source>
</evidence>
<dbReference type="InterPro" id="IPR004328">
    <property type="entry name" value="BRO1_dom"/>
</dbReference>
<dbReference type="Proteomes" id="UP000008311">
    <property type="component" value="Unassembled WGS sequence"/>
</dbReference>
<dbReference type="PROSITE" id="PS51180">
    <property type="entry name" value="BRO1"/>
    <property type="match status" value="1"/>
</dbReference>
<keyword evidence="4" id="KW-1185">Reference proteome</keyword>
<dbReference type="STRING" id="3988.B9RGI6"/>
<dbReference type="eggNOG" id="ENOG502QTX7">
    <property type="taxonomic scope" value="Eukaryota"/>
</dbReference>
<evidence type="ECO:0000313" key="3">
    <source>
        <dbReference type="EMBL" id="EEF49641.1"/>
    </source>
</evidence>
<proteinExistence type="inferred from homology"/>
<dbReference type="InterPro" id="IPR038898">
    <property type="entry name" value="BROX"/>
</dbReference>
<dbReference type="EMBL" id="EQ973778">
    <property type="protein sequence ID" value="EEF49641.1"/>
    <property type="molecule type" value="Genomic_DNA"/>
</dbReference>
<feature type="domain" description="BRO1" evidence="2">
    <location>
        <begin position="29"/>
        <end position="419"/>
    </location>
</feature>
<gene>
    <name evidence="3" type="ORF">RCOM_1454190</name>
</gene>
<dbReference type="SMART" id="SM01041">
    <property type="entry name" value="BRO1"/>
    <property type="match status" value="1"/>
</dbReference>
<evidence type="ECO:0000259" key="2">
    <source>
        <dbReference type="PROSITE" id="PS51180"/>
    </source>
</evidence>
<evidence type="ECO:0000313" key="4">
    <source>
        <dbReference type="Proteomes" id="UP000008311"/>
    </source>
</evidence>
<dbReference type="AlphaFoldDB" id="B9RGI6"/>
<protein>
    <recommendedName>
        <fullName evidence="2">BRO1 domain-containing protein</fullName>
    </recommendedName>
</protein>
<organism evidence="3 4">
    <name type="scientific">Ricinus communis</name>
    <name type="common">Castor bean</name>
    <dbReference type="NCBI Taxonomy" id="3988"/>
    <lineage>
        <taxon>Eukaryota</taxon>
        <taxon>Viridiplantae</taxon>
        <taxon>Streptophyta</taxon>
        <taxon>Embryophyta</taxon>
        <taxon>Tracheophyta</taxon>
        <taxon>Spermatophyta</taxon>
        <taxon>Magnoliopsida</taxon>
        <taxon>eudicotyledons</taxon>
        <taxon>Gunneridae</taxon>
        <taxon>Pentapetalae</taxon>
        <taxon>rosids</taxon>
        <taxon>fabids</taxon>
        <taxon>Malpighiales</taxon>
        <taxon>Euphorbiaceae</taxon>
        <taxon>Acalyphoideae</taxon>
        <taxon>Acalypheae</taxon>
        <taxon>Ricinus</taxon>
    </lineage>
</organism>
<accession>B9RGI6</accession>